<keyword evidence="3" id="KW-1185">Reference proteome</keyword>
<evidence type="ECO:0000259" key="1">
    <source>
        <dbReference type="Pfam" id="PF13966"/>
    </source>
</evidence>
<accession>A0A834WMI6</accession>
<proteinExistence type="predicted"/>
<dbReference type="OrthoDB" id="1348681at2759"/>
<gene>
    <name evidence="2" type="ORF">G2W53_017517</name>
</gene>
<dbReference type="Proteomes" id="UP000634136">
    <property type="component" value="Unassembled WGS sequence"/>
</dbReference>
<sequence length="230" mass="26579">MLSKTLKAKYFKNSSFLNVEASAAASFKYEDGGGQWNIEKVNEVFEPLVAEAMIKIPLSRSNPKDAWMCYSSIWKKIWKANLPPKIRSFCWRAWRGILPTCINLKNRGVDVDTRCCVCGLDDEDTSHALVASPELKSLWDNHMPDVGGPINTNEAFVDWFSNKVQRWSCKQVEIYCILAYKVWNRHNKIRLNERAEELNYIGEEEKKMWEALNEAPPNINEITEGTRRDD</sequence>
<protein>
    <recommendedName>
        <fullName evidence="1">Reverse transcriptase zinc-binding domain-containing protein</fullName>
    </recommendedName>
</protein>
<dbReference type="EMBL" id="JAAIUW010000006">
    <property type="protein sequence ID" value="KAF7826353.1"/>
    <property type="molecule type" value="Genomic_DNA"/>
</dbReference>
<dbReference type="InterPro" id="IPR026960">
    <property type="entry name" value="RVT-Znf"/>
</dbReference>
<organism evidence="2 3">
    <name type="scientific">Senna tora</name>
    <dbReference type="NCBI Taxonomy" id="362788"/>
    <lineage>
        <taxon>Eukaryota</taxon>
        <taxon>Viridiplantae</taxon>
        <taxon>Streptophyta</taxon>
        <taxon>Embryophyta</taxon>
        <taxon>Tracheophyta</taxon>
        <taxon>Spermatophyta</taxon>
        <taxon>Magnoliopsida</taxon>
        <taxon>eudicotyledons</taxon>
        <taxon>Gunneridae</taxon>
        <taxon>Pentapetalae</taxon>
        <taxon>rosids</taxon>
        <taxon>fabids</taxon>
        <taxon>Fabales</taxon>
        <taxon>Fabaceae</taxon>
        <taxon>Caesalpinioideae</taxon>
        <taxon>Cassia clade</taxon>
        <taxon>Senna</taxon>
    </lineage>
</organism>
<evidence type="ECO:0000313" key="3">
    <source>
        <dbReference type="Proteomes" id="UP000634136"/>
    </source>
</evidence>
<reference evidence="2" key="1">
    <citation type="submission" date="2020-09" db="EMBL/GenBank/DDBJ databases">
        <title>Genome-Enabled Discovery of Anthraquinone Biosynthesis in Senna tora.</title>
        <authorList>
            <person name="Kang S.-H."/>
            <person name="Pandey R.P."/>
            <person name="Lee C.-M."/>
            <person name="Sim J.-S."/>
            <person name="Jeong J.-T."/>
            <person name="Choi B.-S."/>
            <person name="Jung M."/>
            <person name="Ginzburg D."/>
            <person name="Zhao K."/>
            <person name="Won S.Y."/>
            <person name="Oh T.-J."/>
            <person name="Yu Y."/>
            <person name="Kim N.-H."/>
            <person name="Lee O.R."/>
            <person name="Lee T.-H."/>
            <person name="Bashyal P."/>
            <person name="Kim T.-S."/>
            <person name="Lee W.-H."/>
            <person name="Kawkins C."/>
            <person name="Kim C.-K."/>
            <person name="Kim J.S."/>
            <person name="Ahn B.O."/>
            <person name="Rhee S.Y."/>
            <person name="Sohng J.K."/>
        </authorList>
    </citation>
    <scope>NUCLEOTIDE SEQUENCE</scope>
    <source>
        <tissue evidence="2">Leaf</tissue>
    </source>
</reference>
<dbReference type="Pfam" id="PF13966">
    <property type="entry name" value="zf-RVT"/>
    <property type="match status" value="1"/>
</dbReference>
<dbReference type="AlphaFoldDB" id="A0A834WMI6"/>
<evidence type="ECO:0000313" key="2">
    <source>
        <dbReference type="EMBL" id="KAF7826353.1"/>
    </source>
</evidence>
<name>A0A834WMI6_9FABA</name>
<feature type="domain" description="Reverse transcriptase zinc-binding" evidence="1">
    <location>
        <begin position="72"/>
        <end position="139"/>
    </location>
</feature>
<comment type="caution">
    <text evidence="2">The sequence shown here is derived from an EMBL/GenBank/DDBJ whole genome shotgun (WGS) entry which is preliminary data.</text>
</comment>